<dbReference type="KEGG" id="mbry:B1812_06200"/>
<keyword evidence="2" id="KW-1185">Reference proteome</keyword>
<sequence length="118" mass="12977">MMMIMRVLTRLGENWIALLLLSGIFALKQLCLREKDAGRWIAPKLKSGFARGSPKFLRVRSSNRSCALAGLTAEIYPVSAFSAAGILMSLAGHHFRSIPQLMNTMRNITQSLNSLAVA</sequence>
<organism evidence="1 2">
    <name type="scientific">Methylocystis bryophila</name>
    <dbReference type="NCBI Taxonomy" id="655015"/>
    <lineage>
        <taxon>Bacteria</taxon>
        <taxon>Pseudomonadati</taxon>
        <taxon>Pseudomonadota</taxon>
        <taxon>Alphaproteobacteria</taxon>
        <taxon>Hyphomicrobiales</taxon>
        <taxon>Methylocystaceae</taxon>
        <taxon>Methylocystis</taxon>
    </lineage>
</organism>
<evidence type="ECO:0000313" key="2">
    <source>
        <dbReference type="Proteomes" id="UP000193978"/>
    </source>
</evidence>
<dbReference type="AlphaFoldDB" id="A0A1W6MT53"/>
<protein>
    <submittedName>
        <fullName evidence="1">Uncharacterized protein</fullName>
    </submittedName>
</protein>
<proteinExistence type="predicted"/>
<reference evidence="1 2" key="1">
    <citation type="submission" date="2017-02" db="EMBL/GenBank/DDBJ databases">
        <authorList>
            <person name="Peterson S.W."/>
        </authorList>
    </citation>
    <scope>NUCLEOTIDE SEQUENCE [LARGE SCALE GENOMIC DNA]</scope>
    <source>
        <strain evidence="1 2">S285</strain>
    </source>
</reference>
<dbReference type="Proteomes" id="UP000193978">
    <property type="component" value="Chromosome"/>
</dbReference>
<gene>
    <name evidence="1" type="ORF">B1812_06200</name>
</gene>
<dbReference type="EMBL" id="CP019948">
    <property type="protein sequence ID" value="ARN80732.1"/>
    <property type="molecule type" value="Genomic_DNA"/>
</dbReference>
<accession>A0A1W6MT53</accession>
<name>A0A1W6MT53_9HYPH</name>
<evidence type="ECO:0000313" key="1">
    <source>
        <dbReference type="EMBL" id="ARN80732.1"/>
    </source>
</evidence>